<reference evidence="2" key="1">
    <citation type="journal article" date="2020" name="mSystems">
        <title>Genome- and Community-Level Interaction Insights into Carbon Utilization and Element Cycling Functions of Hydrothermarchaeota in Hydrothermal Sediment.</title>
        <authorList>
            <person name="Zhou Z."/>
            <person name="Liu Y."/>
            <person name="Xu W."/>
            <person name="Pan J."/>
            <person name="Luo Z.H."/>
            <person name="Li M."/>
        </authorList>
    </citation>
    <scope>NUCLEOTIDE SEQUENCE [LARGE SCALE GENOMIC DNA]</scope>
    <source>
        <strain evidence="2">SpSt-1105</strain>
    </source>
</reference>
<accession>A0A7J3Z8K5</accession>
<dbReference type="InterPro" id="IPR029065">
    <property type="entry name" value="Enolase_C-like"/>
</dbReference>
<evidence type="ECO:0000313" key="2">
    <source>
        <dbReference type="EMBL" id="HHQ51140.1"/>
    </source>
</evidence>
<proteinExistence type="predicted"/>
<name>A0A7J3Z8K5_9CREN</name>
<gene>
    <name evidence="2" type="ORF">ENM66_07325</name>
</gene>
<dbReference type="EMBL" id="DRYQ01000105">
    <property type="protein sequence ID" value="HHQ51140.1"/>
    <property type="molecule type" value="Genomic_DNA"/>
</dbReference>
<feature type="domain" description="Enolase C-terminal" evidence="1">
    <location>
        <begin position="2"/>
        <end position="71"/>
    </location>
</feature>
<evidence type="ECO:0000259" key="1">
    <source>
        <dbReference type="Pfam" id="PF13378"/>
    </source>
</evidence>
<comment type="caution">
    <text evidence="2">The sequence shown here is derived from an EMBL/GenBank/DDBJ whole genome shotgun (WGS) entry which is preliminary data.</text>
</comment>
<organism evidence="2">
    <name type="scientific">Ignisphaera aggregans</name>
    <dbReference type="NCBI Taxonomy" id="334771"/>
    <lineage>
        <taxon>Archaea</taxon>
        <taxon>Thermoproteota</taxon>
        <taxon>Thermoprotei</taxon>
        <taxon>Desulfurococcales</taxon>
        <taxon>Desulfurococcaceae</taxon>
        <taxon>Ignisphaera</taxon>
    </lineage>
</organism>
<protein>
    <recommendedName>
        <fullName evidence="1">Enolase C-terminal domain-containing protein</fullName>
    </recommendedName>
</protein>
<dbReference type="SUPFAM" id="SSF51604">
    <property type="entry name" value="Enolase C-terminal domain-like"/>
    <property type="match status" value="1"/>
</dbReference>
<dbReference type="AlphaFoldDB" id="A0A7J3Z8K5"/>
<dbReference type="Pfam" id="PF13378">
    <property type="entry name" value="MR_MLE_C"/>
    <property type="match status" value="1"/>
</dbReference>
<sequence length="71" mass="8447">MEDAKVLRELKKLYGDSVKFAADANQALAVFPQFWDRWIALRVAEELYQLDVLWLEKPLYREDIEGYAQLR</sequence>
<dbReference type="Gene3D" id="3.20.20.120">
    <property type="entry name" value="Enolase-like C-terminal domain"/>
    <property type="match status" value="1"/>
</dbReference>
<dbReference type="InterPro" id="IPR036849">
    <property type="entry name" value="Enolase-like_C_sf"/>
</dbReference>